<reference evidence="1" key="1">
    <citation type="submission" date="2021-05" db="EMBL/GenBank/DDBJ databases">
        <authorList>
            <person name="Pan Q."/>
            <person name="Jouanno E."/>
            <person name="Zahm M."/>
            <person name="Klopp C."/>
            <person name="Cabau C."/>
            <person name="Louis A."/>
            <person name="Berthelot C."/>
            <person name="Parey E."/>
            <person name="Roest Crollius H."/>
            <person name="Montfort J."/>
            <person name="Robinson-Rechavi M."/>
            <person name="Bouchez O."/>
            <person name="Lampietro C."/>
            <person name="Lopez Roques C."/>
            <person name="Donnadieu C."/>
            <person name="Postlethwait J."/>
            <person name="Bobe J."/>
            <person name="Dillon D."/>
            <person name="Chandos A."/>
            <person name="von Hippel F."/>
            <person name="Guiguen Y."/>
        </authorList>
    </citation>
    <scope>NUCLEOTIDE SEQUENCE</scope>
    <source>
        <strain evidence="1">YG-Jan2019</strain>
    </source>
</reference>
<keyword evidence="2" id="KW-1185">Reference proteome</keyword>
<accession>A0ACC2GGN2</accession>
<comment type="caution">
    <text evidence="1">The sequence shown here is derived from an EMBL/GenBank/DDBJ whole genome shotgun (WGS) entry which is preliminary data.</text>
</comment>
<dbReference type="EMBL" id="CM055740">
    <property type="protein sequence ID" value="KAJ8002894.1"/>
    <property type="molecule type" value="Genomic_DNA"/>
</dbReference>
<evidence type="ECO:0000313" key="1">
    <source>
        <dbReference type="EMBL" id="KAJ8002894.1"/>
    </source>
</evidence>
<evidence type="ECO:0000313" key="2">
    <source>
        <dbReference type="Proteomes" id="UP001157502"/>
    </source>
</evidence>
<name>A0ACC2GGN2_DALPE</name>
<proteinExistence type="predicted"/>
<organism evidence="1 2">
    <name type="scientific">Dallia pectoralis</name>
    <name type="common">Alaska blackfish</name>
    <dbReference type="NCBI Taxonomy" id="75939"/>
    <lineage>
        <taxon>Eukaryota</taxon>
        <taxon>Metazoa</taxon>
        <taxon>Chordata</taxon>
        <taxon>Craniata</taxon>
        <taxon>Vertebrata</taxon>
        <taxon>Euteleostomi</taxon>
        <taxon>Actinopterygii</taxon>
        <taxon>Neopterygii</taxon>
        <taxon>Teleostei</taxon>
        <taxon>Protacanthopterygii</taxon>
        <taxon>Esociformes</taxon>
        <taxon>Umbridae</taxon>
        <taxon>Dallia</taxon>
    </lineage>
</organism>
<gene>
    <name evidence="1" type="ORF">DPEC_G00163700</name>
</gene>
<dbReference type="Proteomes" id="UP001157502">
    <property type="component" value="Chromosome 13"/>
</dbReference>
<protein>
    <submittedName>
        <fullName evidence="1">Uncharacterized protein</fullName>
    </submittedName>
</protein>
<sequence length="899" mass="100599">MNPSVLWEFQAGREGMWSEEECTYGWKRFAGLRENSRCCQLPRRTGPTAETLSPTPPGPPLRGADWHFSLIRMCCGDPGPRSHLAKDHLMKGVVHDLPVPSLHSTHRAIKTNQDLLPETPWINVFYDDFWGTLLTHSGSHKSYRPLCTLSFRLNHALGGLEPWGYHLVNVVLHGAVTALFTWLARLLLGGGPWSLLAGLLFASHPIHTEAVAGVVGRADVGAALFFLLSLLCYVRHCAQRGGPAGPCRPGAWLLGSLACAACSMLWKEQGVTVLAVSALYDVCVFHRLKLRQVLALVYKRRNVHLLLSVLLLAAWGGILLACRFYWMGNKPPNFSNSDNPAADSQTFLTRALTFLYLPAANMWLLLCPDTLSFDWSMDALPLIRSAADWRNVHTAAFYVGLFLLAWFGLRTRQPKAKETNGKAQHVTNGNWRSNTNGHSGHHADAQNHAHSEIEPHTGGTENGTKKLYVTRTPLPTTENVVVFSLGLLAIPFLPATNLFFYVGFVIAERVLYIPSMGFCLLLAAGLRAMYVRLRRRSSRTMLVYFCGALVLLFGVKTMLRNRDWQNEEMLYKSGIYVNPAKAWGNLGNVLKNQGKMAEAERAYRNALYYRRNMADMLYNLGLLLQENSKFSEALHYYKLAIGSRPTLASAYLNTGINLKDPHAHKSSVTSCLYNLGKLFHEQGHQEEALLVYKEAIQKMPRQFAPQSLYNMMGEAYMRLNKLSEAGHWYREALRAKPDHIPAHLTYGKLLAITGQAAEAERYFLKAIQLDPTKGNCYMHYGQFLLEESRLLEAAEMAEKAACLDIGEFDVVFSAAHMLRQASLNDAAEKYYGLAASIRPNYPAALMNLGAILHLNGKLQDAEANYLRALQLKPDDTITQSNLRKLWNIMEKQGLRTMGP</sequence>